<dbReference type="OrthoDB" id="5114026at2"/>
<evidence type="ECO:0000256" key="1">
    <source>
        <dbReference type="ARBA" id="ARBA00003041"/>
    </source>
</evidence>
<dbReference type="EMBL" id="SSSM01000005">
    <property type="protein sequence ID" value="THG29673.1"/>
    <property type="molecule type" value="Genomic_DNA"/>
</dbReference>
<dbReference type="InterPro" id="IPR018035">
    <property type="entry name" value="Flagellar_FliH/T3SS_HrpE"/>
</dbReference>
<evidence type="ECO:0000256" key="4">
    <source>
        <dbReference type="ARBA" id="ARBA00022795"/>
    </source>
</evidence>
<evidence type="ECO:0000313" key="9">
    <source>
        <dbReference type="Proteomes" id="UP000309133"/>
    </source>
</evidence>
<evidence type="ECO:0000256" key="3">
    <source>
        <dbReference type="ARBA" id="ARBA00022448"/>
    </source>
</evidence>
<evidence type="ECO:0000259" key="7">
    <source>
        <dbReference type="Pfam" id="PF02108"/>
    </source>
</evidence>
<gene>
    <name evidence="8" type="ORF">E6C64_13470</name>
</gene>
<proteinExistence type="inferred from homology"/>
<feature type="domain" description="Flagellar assembly protein FliH/Type III secretion system HrpE" evidence="7">
    <location>
        <begin position="71"/>
        <end position="190"/>
    </location>
</feature>
<accession>A0A4S4FHA8</accession>
<evidence type="ECO:0000256" key="5">
    <source>
        <dbReference type="ARBA" id="ARBA00022927"/>
    </source>
</evidence>
<evidence type="ECO:0000256" key="2">
    <source>
        <dbReference type="ARBA" id="ARBA00006602"/>
    </source>
</evidence>
<dbReference type="GO" id="GO:0005829">
    <property type="term" value="C:cytosol"/>
    <property type="evidence" value="ECO:0007669"/>
    <property type="project" value="TreeGrafter"/>
</dbReference>
<keyword evidence="6" id="KW-1006">Bacterial flagellum protein export</keyword>
<keyword evidence="3" id="KW-0813">Transport</keyword>
<reference evidence="8 9" key="1">
    <citation type="submission" date="2019-04" db="EMBL/GenBank/DDBJ databases">
        <authorList>
            <person name="Jiang L."/>
        </authorList>
    </citation>
    <scope>NUCLEOTIDE SEQUENCE [LARGE SCALE GENOMIC DNA]</scope>
    <source>
        <strain evidence="8 9">YIM 131853</strain>
    </source>
</reference>
<dbReference type="AlphaFoldDB" id="A0A4S4FHA8"/>
<dbReference type="Proteomes" id="UP000309133">
    <property type="component" value="Unassembled WGS sequence"/>
</dbReference>
<comment type="caution">
    <text evidence="8">The sequence shown here is derived from an EMBL/GenBank/DDBJ whole genome shotgun (WGS) entry which is preliminary data.</text>
</comment>
<dbReference type="PANTHER" id="PTHR34982:SF1">
    <property type="entry name" value="FLAGELLAR ASSEMBLY PROTEIN FLIH"/>
    <property type="match status" value="1"/>
</dbReference>
<keyword evidence="5" id="KW-0653">Protein transport</keyword>
<dbReference type="RefSeq" id="WP_136428002.1">
    <property type="nucleotide sequence ID" value="NZ_SSSM01000005.1"/>
</dbReference>
<keyword evidence="9" id="KW-1185">Reference proteome</keyword>
<comment type="function">
    <text evidence="1">Needed for flagellar regrowth and assembly.</text>
</comment>
<name>A0A4S4FHA8_9MICO</name>
<evidence type="ECO:0000256" key="6">
    <source>
        <dbReference type="ARBA" id="ARBA00023225"/>
    </source>
</evidence>
<dbReference type="PANTHER" id="PTHR34982">
    <property type="entry name" value="YOP PROTEINS TRANSLOCATION PROTEIN L"/>
    <property type="match status" value="1"/>
</dbReference>
<dbReference type="GO" id="GO:0015031">
    <property type="term" value="P:protein transport"/>
    <property type="evidence" value="ECO:0007669"/>
    <property type="project" value="UniProtKB-KW"/>
</dbReference>
<dbReference type="GO" id="GO:0044781">
    <property type="term" value="P:bacterial-type flagellum organization"/>
    <property type="evidence" value="ECO:0007669"/>
    <property type="project" value="UniProtKB-KW"/>
</dbReference>
<comment type="similarity">
    <text evidence="2">Belongs to the FliH family.</text>
</comment>
<dbReference type="Pfam" id="PF02108">
    <property type="entry name" value="FliH"/>
    <property type="match status" value="1"/>
</dbReference>
<keyword evidence="4" id="KW-1005">Bacterial flagellum biogenesis</keyword>
<protein>
    <recommendedName>
        <fullName evidence="7">Flagellar assembly protein FliH/Type III secretion system HrpE domain-containing protein</fullName>
    </recommendedName>
</protein>
<evidence type="ECO:0000313" key="8">
    <source>
        <dbReference type="EMBL" id="THG29673.1"/>
    </source>
</evidence>
<organism evidence="8 9">
    <name type="scientific">Naasia lichenicola</name>
    <dbReference type="NCBI Taxonomy" id="2565933"/>
    <lineage>
        <taxon>Bacteria</taxon>
        <taxon>Bacillati</taxon>
        <taxon>Actinomycetota</taxon>
        <taxon>Actinomycetes</taxon>
        <taxon>Micrococcales</taxon>
        <taxon>Microbacteriaceae</taxon>
        <taxon>Naasia</taxon>
    </lineage>
</organism>
<dbReference type="InterPro" id="IPR051472">
    <property type="entry name" value="T3SS_Stator/FliH"/>
</dbReference>
<sequence length="200" mass="20953">MSTDFAPFAYPVLHDVELGEIAERARVQGHAAGYAAGRREATARIAAESAALHGEHDRILAAEIASVRGAIAALQHAGEQLAAHSATAIEVADTAVLAAAVELAEMIIGRELLDHEGSALDAVRRALAGAHDRPVRAVRMHPQDLELVADQVAADSDIRLVADPFLDRGDAIADVIDGIVDARISTAIDRARAVLSAVTE</sequence>